<keyword evidence="9" id="KW-1185">Reference proteome</keyword>
<evidence type="ECO:0000313" key="9">
    <source>
        <dbReference type="Proteomes" id="UP000289340"/>
    </source>
</evidence>
<dbReference type="PROSITE" id="PS51144">
    <property type="entry name" value="ALPHA_CA_2"/>
    <property type="match status" value="1"/>
</dbReference>
<feature type="chain" id="PRO_5040563063" evidence="5">
    <location>
        <begin position="22"/>
        <end position="281"/>
    </location>
</feature>
<dbReference type="InterPro" id="IPR001148">
    <property type="entry name" value="CA_dom"/>
</dbReference>
<evidence type="ECO:0000256" key="4">
    <source>
        <dbReference type="ARBA" id="ARBA00048348"/>
    </source>
</evidence>
<dbReference type="Gramene" id="XM_028327394.1">
    <property type="protein sequence ID" value="XP_028183195.1"/>
    <property type="gene ID" value="LOC114370109"/>
</dbReference>
<dbReference type="PANTHER" id="PTHR18952">
    <property type="entry name" value="CARBONIC ANHYDRASE"/>
    <property type="match status" value="1"/>
</dbReference>
<keyword evidence="7" id="KW-0456">Lyase</keyword>
<name>A0A0B2SP23_GLYSO</name>
<accession>A0A0B2SP23</accession>
<reference evidence="7" key="1">
    <citation type="submission" date="2014-07" db="EMBL/GenBank/DDBJ databases">
        <title>Identification of a novel salt tolerance gene in wild soybean by whole-genome sequencing.</title>
        <authorList>
            <person name="Lam H.-M."/>
            <person name="Qi X."/>
            <person name="Li M.-W."/>
            <person name="Liu X."/>
            <person name="Xie M."/>
            <person name="Ni M."/>
            <person name="Xu X."/>
        </authorList>
    </citation>
    <scope>NUCLEOTIDE SEQUENCE [LARGE SCALE GENOMIC DNA]</scope>
    <source>
        <tissue evidence="7">Root</tissue>
    </source>
</reference>
<dbReference type="InterPro" id="IPR041891">
    <property type="entry name" value="Alpha_CA_prokaryot-like"/>
</dbReference>
<evidence type="ECO:0000259" key="6">
    <source>
        <dbReference type="PROSITE" id="PS51144"/>
    </source>
</evidence>
<dbReference type="SUPFAM" id="SSF51069">
    <property type="entry name" value="Carbonic anhydrase"/>
    <property type="match status" value="1"/>
</dbReference>
<proteinExistence type="inferred from homology"/>
<comment type="catalytic activity">
    <reaction evidence="4">
        <text>hydrogencarbonate + H(+) = CO2 + H2O</text>
        <dbReference type="Rhea" id="RHEA:10748"/>
        <dbReference type="ChEBI" id="CHEBI:15377"/>
        <dbReference type="ChEBI" id="CHEBI:15378"/>
        <dbReference type="ChEBI" id="CHEBI:16526"/>
        <dbReference type="ChEBI" id="CHEBI:17544"/>
        <dbReference type="EC" id="4.2.1.1"/>
    </reaction>
</comment>
<dbReference type="AlphaFoldDB" id="A0A0B2SP23"/>
<reference evidence="8 9" key="2">
    <citation type="submission" date="2018-09" db="EMBL/GenBank/DDBJ databases">
        <title>A high-quality reference genome of wild soybean provides a powerful tool to mine soybean genomes.</title>
        <authorList>
            <person name="Xie M."/>
            <person name="Chung C.Y.L."/>
            <person name="Li M.-W."/>
            <person name="Wong F.-L."/>
            <person name="Chan T.-F."/>
            <person name="Lam H.-M."/>
        </authorList>
    </citation>
    <scope>NUCLEOTIDE SEQUENCE [LARGE SCALE GENOMIC DNA]</scope>
    <source>
        <strain evidence="9">cv. W05</strain>
        <tissue evidence="8">Hypocotyl of etiolated seedlings</tissue>
    </source>
</reference>
<dbReference type="EMBL" id="QZWG01000010">
    <property type="protein sequence ID" value="RZB86146.1"/>
    <property type="molecule type" value="Genomic_DNA"/>
</dbReference>
<evidence type="ECO:0000256" key="1">
    <source>
        <dbReference type="ARBA" id="ARBA00002904"/>
    </source>
</evidence>
<dbReference type="PANTHER" id="PTHR18952:SF236">
    <property type="entry name" value="ALPHA CARBONIC ANHYDRASE 1, CHLOROPLASTIC"/>
    <property type="match status" value="1"/>
</dbReference>
<keyword evidence="5" id="KW-0732">Signal</keyword>
<dbReference type="EMBL" id="KN641523">
    <property type="protein sequence ID" value="KHN46012.1"/>
    <property type="molecule type" value="Genomic_DNA"/>
</dbReference>
<evidence type="ECO:0000256" key="5">
    <source>
        <dbReference type="SAM" id="SignalP"/>
    </source>
</evidence>
<dbReference type="CDD" id="cd03124">
    <property type="entry name" value="alpha_CA_prokaryotic_like"/>
    <property type="match status" value="1"/>
</dbReference>
<dbReference type="GO" id="GO:0008270">
    <property type="term" value="F:zinc ion binding"/>
    <property type="evidence" value="ECO:0007669"/>
    <property type="project" value="InterPro"/>
</dbReference>
<comment type="similarity">
    <text evidence="3">Belongs to the alpha-class carbonic anhydrase family.</text>
</comment>
<dbReference type="Proteomes" id="UP000289340">
    <property type="component" value="Chromosome 10"/>
</dbReference>
<evidence type="ECO:0000313" key="7">
    <source>
        <dbReference type="EMBL" id="KHN46012.1"/>
    </source>
</evidence>
<comment type="function">
    <text evidence="1">Reversible hydration of carbon dioxide.</text>
</comment>
<dbReference type="GO" id="GO:0006730">
    <property type="term" value="P:one-carbon metabolic process"/>
    <property type="evidence" value="ECO:0007669"/>
    <property type="project" value="TreeGrafter"/>
</dbReference>
<dbReference type="InterPro" id="IPR023561">
    <property type="entry name" value="Carbonic_anhydrase_a-class"/>
</dbReference>
<dbReference type="Pfam" id="PF00194">
    <property type="entry name" value="Carb_anhydrase"/>
    <property type="match status" value="1"/>
</dbReference>
<dbReference type="SMART" id="SM01057">
    <property type="entry name" value="Carb_anhydrase"/>
    <property type="match status" value="1"/>
</dbReference>
<dbReference type="EC" id="4.2.1.1" evidence="7"/>
<dbReference type="GO" id="GO:0009570">
    <property type="term" value="C:chloroplast stroma"/>
    <property type="evidence" value="ECO:0007669"/>
    <property type="project" value="UniProtKB-SubCell"/>
</dbReference>
<evidence type="ECO:0000256" key="2">
    <source>
        <dbReference type="ARBA" id="ARBA00004470"/>
    </source>
</evidence>
<protein>
    <submittedName>
        <fullName evidence="8">Alpha carbonic anhydrase 1, chloroplastic isoform A</fullName>
    </submittedName>
    <submittedName>
        <fullName evidence="7">Bifunctional monodehydroascorbate reductase and carbonic anhydrase nectarin-3</fullName>
        <ecNumber evidence="7">4.2.1.1</ecNumber>
    </submittedName>
</protein>
<dbReference type="Gene3D" id="3.10.200.10">
    <property type="entry name" value="Alpha carbonic anhydrase"/>
    <property type="match status" value="1"/>
</dbReference>
<evidence type="ECO:0000313" key="8">
    <source>
        <dbReference type="EMBL" id="RZB86146.1"/>
    </source>
</evidence>
<sequence>MALRVHFSIVSIAVLALCTSADYFSANFSYAGPNGPEYWGSLSPSYAACSHGKSQSPVELMKTDIVINKQLKNLNRNYLPTNATLVDNIFNIGVHFEGKVGDININGKNYSLKQLHWHSPSEHMANGRIHDAELHLVHLTEDNYNIAVVAVLYKLGDPDPLISQFEDKLVDLEKEIRAGNKDAQIAIGTFDVEEINRSSHRYYRYVGSLTTPPCKEGVTWNILGKLRTLSKKQLELLKAPLGPEFKHNARPLQQLNGRKIQMYYHPNHLHGSHATPSKYHK</sequence>
<gene>
    <name evidence="8" type="ORF">D0Y65_026277</name>
    <name evidence="7" type="ORF">glysoja_040930</name>
</gene>
<dbReference type="InterPro" id="IPR036398">
    <property type="entry name" value="CA_dom_sf"/>
</dbReference>
<dbReference type="Proteomes" id="UP000053555">
    <property type="component" value="Unassembled WGS sequence"/>
</dbReference>
<feature type="domain" description="Alpha-carbonic anhydrase" evidence="6">
    <location>
        <begin position="26"/>
        <end position="264"/>
    </location>
</feature>
<evidence type="ECO:0000256" key="3">
    <source>
        <dbReference type="ARBA" id="ARBA00006365"/>
    </source>
</evidence>
<dbReference type="GO" id="GO:0004089">
    <property type="term" value="F:carbonate dehydratase activity"/>
    <property type="evidence" value="ECO:0007669"/>
    <property type="project" value="UniProtKB-EC"/>
</dbReference>
<comment type="subcellular location">
    <subcellularLocation>
        <location evidence="2">Plastid</location>
        <location evidence="2">Chloroplast stroma</location>
    </subcellularLocation>
</comment>
<feature type="signal peptide" evidence="5">
    <location>
        <begin position="1"/>
        <end position="21"/>
    </location>
</feature>
<organism evidence="7">
    <name type="scientific">Glycine soja</name>
    <name type="common">Wild soybean</name>
    <dbReference type="NCBI Taxonomy" id="3848"/>
    <lineage>
        <taxon>Eukaryota</taxon>
        <taxon>Viridiplantae</taxon>
        <taxon>Streptophyta</taxon>
        <taxon>Embryophyta</taxon>
        <taxon>Tracheophyta</taxon>
        <taxon>Spermatophyta</taxon>
        <taxon>Magnoliopsida</taxon>
        <taxon>eudicotyledons</taxon>
        <taxon>Gunneridae</taxon>
        <taxon>Pentapetalae</taxon>
        <taxon>rosids</taxon>
        <taxon>fabids</taxon>
        <taxon>Fabales</taxon>
        <taxon>Fabaceae</taxon>
        <taxon>Papilionoideae</taxon>
        <taxon>50 kb inversion clade</taxon>
        <taxon>NPAAA clade</taxon>
        <taxon>indigoferoid/millettioid clade</taxon>
        <taxon>Phaseoleae</taxon>
        <taxon>Glycine</taxon>
        <taxon>Glycine subgen. Soja</taxon>
    </lineage>
</organism>